<keyword evidence="3" id="KW-1185">Reference proteome</keyword>
<evidence type="ECO:0000313" key="3">
    <source>
        <dbReference type="Proteomes" id="UP000199460"/>
    </source>
</evidence>
<accession>A0A1H0QVP0</accession>
<evidence type="ECO:0000313" key="2">
    <source>
        <dbReference type="EMBL" id="SDP20786.1"/>
    </source>
</evidence>
<gene>
    <name evidence="2" type="ORF">SAMN05216213_103102</name>
</gene>
<evidence type="ECO:0000256" key="1">
    <source>
        <dbReference type="SAM" id="SignalP"/>
    </source>
</evidence>
<dbReference type="RefSeq" id="WP_090428338.1">
    <property type="nucleotide sequence ID" value="NZ_FNJJ01000003.1"/>
</dbReference>
<proteinExistence type="predicted"/>
<feature type="signal peptide" evidence="1">
    <location>
        <begin position="1"/>
        <end position="23"/>
    </location>
</feature>
<dbReference type="AlphaFoldDB" id="A0A1H0QVP0"/>
<sequence>MRKTLRTALIWILMLALPAQAMAALGMQLCEQVHRSGALQISASQHGEHGMHHDMAAASAHGAHQDAAPVASNDAPADGSLCTLCAFCVGVAAPSQPFLNDSALQTVEPATAWPDRLIVGLADTPERPPRLSLA</sequence>
<dbReference type="OrthoDB" id="6904883at2"/>
<feature type="chain" id="PRO_5011650115" description="DUF2946 domain-containing protein" evidence="1">
    <location>
        <begin position="24"/>
        <end position="134"/>
    </location>
</feature>
<protein>
    <recommendedName>
        <fullName evidence="4">DUF2946 domain-containing protein</fullName>
    </recommendedName>
</protein>
<dbReference type="GeneID" id="300930792"/>
<evidence type="ECO:0008006" key="4">
    <source>
        <dbReference type="Google" id="ProtNLM"/>
    </source>
</evidence>
<dbReference type="EMBL" id="FNJJ01000003">
    <property type="protein sequence ID" value="SDP20786.1"/>
    <property type="molecule type" value="Genomic_DNA"/>
</dbReference>
<keyword evidence="1" id="KW-0732">Signal</keyword>
<dbReference type="Proteomes" id="UP000199460">
    <property type="component" value="Unassembled WGS sequence"/>
</dbReference>
<reference evidence="3" key="1">
    <citation type="submission" date="2016-10" db="EMBL/GenBank/DDBJ databases">
        <authorList>
            <person name="Varghese N."/>
            <person name="Submissions S."/>
        </authorList>
    </citation>
    <scope>NUCLEOTIDE SEQUENCE [LARGE SCALE GENOMIC DNA]</scope>
    <source>
        <strain evidence="3">JCM 18416</strain>
    </source>
</reference>
<organism evidence="2 3">
    <name type="scientific">Ectopseudomonas guguanensis</name>
    <dbReference type="NCBI Taxonomy" id="1198456"/>
    <lineage>
        <taxon>Bacteria</taxon>
        <taxon>Pseudomonadati</taxon>
        <taxon>Pseudomonadota</taxon>
        <taxon>Gammaproteobacteria</taxon>
        <taxon>Pseudomonadales</taxon>
        <taxon>Pseudomonadaceae</taxon>
        <taxon>Ectopseudomonas</taxon>
    </lineage>
</organism>
<name>A0A1H0QVP0_9GAMM</name>